<sequence length="64" mass="7546">MYISDDTPRIAMADIKLPIIEIPIGKTFKSPPPKILYKTEQLKIITKSFLKFEFDYLTKKWDLI</sequence>
<organism evidence="1 2">
    <name type="scientific">Brachionus plicatilis</name>
    <name type="common">Marine rotifer</name>
    <name type="synonym">Brachionus muelleri</name>
    <dbReference type="NCBI Taxonomy" id="10195"/>
    <lineage>
        <taxon>Eukaryota</taxon>
        <taxon>Metazoa</taxon>
        <taxon>Spiralia</taxon>
        <taxon>Gnathifera</taxon>
        <taxon>Rotifera</taxon>
        <taxon>Eurotatoria</taxon>
        <taxon>Monogononta</taxon>
        <taxon>Pseudotrocha</taxon>
        <taxon>Ploima</taxon>
        <taxon>Brachionidae</taxon>
        <taxon>Brachionus</taxon>
    </lineage>
</organism>
<dbReference type="EMBL" id="REGN01013303">
    <property type="protein sequence ID" value="RMZ94097.1"/>
    <property type="molecule type" value="Genomic_DNA"/>
</dbReference>
<evidence type="ECO:0000313" key="1">
    <source>
        <dbReference type="EMBL" id="RMZ94097.1"/>
    </source>
</evidence>
<accession>A0A3M7P5R2</accession>
<comment type="caution">
    <text evidence="1">The sequence shown here is derived from an EMBL/GenBank/DDBJ whole genome shotgun (WGS) entry which is preliminary data.</text>
</comment>
<evidence type="ECO:0000313" key="2">
    <source>
        <dbReference type="Proteomes" id="UP000276133"/>
    </source>
</evidence>
<name>A0A3M7P5R2_BRAPC</name>
<reference evidence="1 2" key="1">
    <citation type="journal article" date="2018" name="Sci. Rep.">
        <title>Genomic signatures of local adaptation to the degree of environmental predictability in rotifers.</title>
        <authorList>
            <person name="Franch-Gras L."/>
            <person name="Hahn C."/>
            <person name="Garcia-Roger E.M."/>
            <person name="Carmona M.J."/>
            <person name="Serra M."/>
            <person name="Gomez A."/>
        </authorList>
    </citation>
    <scope>NUCLEOTIDE SEQUENCE [LARGE SCALE GENOMIC DNA]</scope>
    <source>
        <strain evidence="1">HYR1</strain>
    </source>
</reference>
<proteinExistence type="predicted"/>
<dbReference type="Proteomes" id="UP000276133">
    <property type="component" value="Unassembled WGS sequence"/>
</dbReference>
<gene>
    <name evidence="1" type="ORF">BpHYR1_043445</name>
</gene>
<protein>
    <submittedName>
        <fullName evidence="1">Uncharacterized protein</fullName>
    </submittedName>
</protein>
<keyword evidence="2" id="KW-1185">Reference proteome</keyword>
<dbReference type="AlphaFoldDB" id="A0A3M7P5R2"/>